<comment type="caution">
    <text evidence="1">The sequence shown here is derived from an EMBL/GenBank/DDBJ whole genome shotgun (WGS) entry which is preliminary data.</text>
</comment>
<accession>A0A2R6C937</accession>
<proteinExistence type="predicted"/>
<protein>
    <submittedName>
        <fullName evidence="1">Uncharacterized protein</fullName>
    </submittedName>
</protein>
<dbReference type="EMBL" id="NEXF01000257">
    <property type="protein sequence ID" value="PSO07415.1"/>
    <property type="molecule type" value="Genomic_DNA"/>
</dbReference>
<evidence type="ECO:0000313" key="2">
    <source>
        <dbReference type="Proteomes" id="UP000242015"/>
    </source>
</evidence>
<dbReference type="Proteomes" id="UP000242015">
    <property type="component" value="Unassembled WGS sequence"/>
</dbReference>
<name>A0A2R6C937_9ARCH</name>
<evidence type="ECO:0000313" key="1">
    <source>
        <dbReference type="EMBL" id="PSO07415.1"/>
    </source>
</evidence>
<organism evidence="1 2">
    <name type="scientific">Candidatus Marsarchaeota G2 archaeon BE_D</name>
    <dbReference type="NCBI Taxonomy" id="1978158"/>
    <lineage>
        <taxon>Archaea</taxon>
        <taxon>Candidatus Marsarchaeota</taxon>
        <taxon>Candidatus Marsarchaeota group 2</taxon>
    </lineage>
</organism>
<gene>
    <name evidence="1" type="ORF">B9Q04_11030</name>
</gene>
<dbReference type="AlphaFoldDB" id="A0A2R6C937"/>
<reference evidence="1 2" key="1">
    <citation type="submission" date="2017-04" db="EMBL/GenBank/DDBJ databases">
        <title>Novel microbial lineages endemic to geothermal iron-oxide mats fill important gaps in the evolutionary history of Archaea.</title>
        <authorList>
            <person name="Jay Z.J."/>
            <person name="Beam J.P."/>
            <person name="Dlakic M."/>
            <person name="Rusch D.B."/>
            <person name="Kozubal M.A."/>
            <person name="Inskeep W.P."/>
        </authorList>
    </citation>
    <scope>NUCLEOTIDE SEQUENCE [LARGE SCALE GENOMIC DNA]</scope>
    <source>
        <strain evidence="1">BE_D</strain>
    </source>
</reference>
<sequence>MTYNMDGDASPKDLEFLHDWFDGLVKSVFSVFGPSSKDVVTTLEGLVGHRCGWLGKPQQLRAAMRERYGLVGDVLVTLLFEEAVKQSFRLGKSERHILLRLIGAGVDGHRCISQDEVA</sequence>